<dbReference type="PROSITE" id="PS00197">
    <property type="entry name" value="2FE2S_FER_1"/>
    <property type="match status" value="1"/>
</dbReference>
<dbReference type="SUPFAM" id="SSF47741">
    <property type="entry name" value="CO dehydrogenase ISP C-domain like"/>
    <property type="match status" value="1"/>
</dbReference>
<dbReference type="Pfam" id="PF00111">
    <property type="entry name" value="Fer2"/>
    <property type="match status" value="1"/>
</dbReference>
<comment type="caution">
    <text evidence="7">The sequence shown here is derived from an EMBL/GenBank/DDBJ whole genome shotgun (WGS) entry which is preliminary data.</text>
</comment>
<dbReference type="InterPro" id="IPR036010">
    <property type="entry name" value="2Fe-2S_ferredoxin-like_sf"/>
</dbReference>
<gene>
    <name evidence="7" type="ORF">ACFSJD_36415</name>
</gene>
<dbReference type="EMBL" id="JBHUCO010000054">
    <property type="protein sequence ID" value="MFD1523017.1"/>
    <property type="molecule type" value="Genomic_DNA"/>
</dbReference>
<keyword evidence="8" id="KW-1185">Reference proteome</keyword>
<dbReference type="PROSITE" id="PS51085">
    <property type="entry name" value="2FE2S_FER_2"/>
    <property type="match status" value="1"/>
</dbReference>
<feature type="domain" description="2Fe-2S ferredoxin-type" evidence="6">
    <location>
        <begin position="12"/>
        <end position="87"/>
    </location>
</feature>
<reference evidence="8" key="1">
    <citation type="journal article" date="2019" name="Int. J. Syst. Evol. Microbiol.">
        <title>The Global Catalogue of Microorganisms (GCM) 10K type strain sequencing project: providing services to taxonomists for standard genome sequencing and annotation.</title>
        <authorList>
            <consortium name="The Broad Institute Genomics Platform"/>
            <consortium name="The Broad Institute Genome Sequencing Center for Infectious Disease"/>
            <person name="Wu L."/>
            <person name="Ma J."/>
        </authorList>
    </citation>
    <scope>NUCLEOTIDE SEQUENCE [LARGE SCALE GENOMIC DNA]</scope>
    <source>
        <strain evidence="8">CCM 7043</strain>
    </source>
</reference>
<dbReference type="RefSeq" id="WP_344728278.1">
    <property type="nucleotide sequence ID" value="NZ_BAAAUS010000050.1"/>
</dbReference>
<dbReference type="PANTHER" id="PTHR44379">
    <property type="entry name" value="OXIDOREDUCTASE WITH IRON-SULFUR SUBUNIT"/>
    <property type="match status" value="1"/>
</dbReference>
<dbReference type="Gene3D" id="3.10.20.30">
    <property type="match status" value="1"/>
</dbReference>
<organism evidence="7 8">
    <name type="scientific">Pseudonocardia yunnanensis</name>
    <dbReference type="NCBI Taxonomy" id="58107"/>
    <lineage>
        <taxon>Bacteria</taxon>
        <taxon>Bacillati</taxon>
        <taxon>Actinomycetota</taxon>
        <taxon>Actinomycetes</taxon>
        <taxon>Pseudonocardiales</taxon>
        <taxon>Pseudonocardiaceae</taxon>
        <taxon>Pseudonocardia</taxon>
    </lineage>
</organism>
<proteinExistence type="predicted"/>
<dbReference type="Proteomes" id="UP001597114">
    <property type="component" value="Unassembled WGS sequence"/>
</dbReference>
<dbReference type="InterPro" id="IPR012675">
    <property type="entry name" value="Beta-grasp_dom_sf"/>
</dbReference>
<evidence type="ECO:0000259" key="6">
    <source>
        <dbReference type="PROSITE" id="PS51085"/>
    </source>
</evidence>
<name>A0ABW4F707_9PSEU</name>
<evidence type="ECO:0000313" key="7">
    <source>
        <dbReference type="EMBL" id="MFD1523017.1"/>
    </source>
</evidence>
<evidence type="ECO:0000256" key="4">
    <source>
        <dbReference type="ARBA" id="ARBA00023004"/>
    </source>
</evidence>
<dbReference type="Pfam" id="PF01799">
    <property type="entry name" value="Fer2_2"/>
    <property type="match status" value="1"/>
</dbReference>
<dbReference type="PANTHER" id="PTHR44379:SF8">
    <property type="entry name" value="XANTHINE DEHYDROGENASE IRON-SULFUR-BINDING SUBUNIT XDHC-RELATED"/>
    <property type="match status" value="1"/>
</dbReference>
<dbReference type="InterPro" id="IPR036884">
    <property type="entry name" value="2Fe-2S-bd_dom_sf"/>
</dbReference>
<evidence type="ECO:0000256" key="3">
    <source>
        <dbReference type="ARBA" id="ARBA00023002"/>
    </source>
</evidence>
<dbReference type="InterPro" id="IPR002888">
    <property type="entry name" value="2Fe-2S-bd"/>
</dbReference>
<accession>A0ABW4F707</accession>
<keyword evidence="1" id="KW-0001">2Fe-2S</keyword>
<keyword evidence="5" id="KW-0411">Iron-sulfur</keyword>
<keyword evidence="2" id="KW-0479">Metal-binding</keyword>
<sequence>MVLLESSDRPNPTYRLVVNGESADVDTAGLRSLAAVLREDLHLTATKVSCGRGECGACTVLVDGQPRMACTTPAALVRGEVWTSEGLARESADLRARFADTGAFQCGFCTPGQIVHAVALLRSGLAALDRAERRRQVRHALSGNICRCTGYQAIVESVCSVAEDRAGQAEPERNDDVR</sequence>
<dbReference type="InterPro" id="IPR001041">
    <property type="entry name" value="2Fe-2S_ferredoxin-type"/>
</dbReference>
<evidence type="ECO:0000313" key="8">
    <source>
        <dbReference type="Proteomes" id="UP001597114"/>
    </source>
</evidence>
<evidence type="ECO:0000256" key="2">
    <source>
        <dbReference type="ARBA" id="ARBA00022723"/>
    </source>
</evidence>
<dbReference type="InterPro" id="IPR006058">
    <property type="entry name" value="2Fe2S_fd_BS"/>
</dbReference>
<keyword evidence="3" id="KW-0560">Oxidoreductase</keyword>
<dbReference type="Gene3D" id="1.10.150.120">
    <property type="entry name" value="[2Fe-2S]-binding domain"/>
    <property type="match status" value="1"/>
</dbReference>
<evidence type="ECO:0000256" key="1">
    <source>
        <dbReference type="ARBA" id="ARBA00022714"/>
    </source>
</evidence>
<evidence type="ECO:0000256" key="5">
    <source>
        <dbReference type="ARBA" id="ARBA00023014"/>
    </source>
</evidence>
<protein>
    <submittedName>
        <fullName evidence="7">(2Fe-2S)-binding protein</fullName>
    </submittedName>
</protein>
<dbReference type="SUPFAM" id="SSF54292">
    <property type="entry name" value="2Fe-2S ferredoxin-like"/>
    <property type="match status" value="1"/>
</dbReference>
<keyword evidence="4" id="KW-0408">Iron</keyword>
<dbReference type="InterPro" id="IPR051452">
    <property type="entry name" value="Diverse_Oxidoreductases"/>
</dbReference>